<protein>
    <submittedName>
        <fullName evidence="1">Uncharacterized protein</fullName>
    </submittedName>
</protein>
<evidence type="ECO:0000313" key="1">
    <source>
        <dbReference type="EMBL" id="ATC89110.1"/>
    </source>
</evidence>
<reference evidence="1 2" key="1">
    <citation type="submission" date="2015-06" db="EMBL/GenBank/DDBJ databases">
        <authorList>
            <person name="Xie B.-B."/>
            <person name="Rong J.-C."/>
            <person name="Qin Q.-L."/>
            <person name="Zhang Y.-Z."/>
        </authorList>
    </citation>
    <scope>NUCLEOTIDE SEQUENCE [LARGE SCALE GENOMIC DNA]</scope>
    <source>
        <strain evidence="1 2">KMM 3549</strain>
    </source>
</reference>
<evidence type="ECO:0000313" key="2">
    <source>
        <dbReference type="Proteomes" id="UP000217258"/>
    </source>
</evidence>
<gene>
    <name evidence="1" type="ORF">PISS_a0029</name>
</gene>
<dbReference type="Proteomes" id="UP000217258">
    <property type="component" value="Chromosome I"/>
</dbReference>
<proteinExistence type="predicted"/>
<name>A0ABN5C2V3_9GAMM</name>
<organism evidence="1 2">
    <name type="scientific">Pseudoalteromonas issachenkonii</name>
    <dbReference type="NCBI Taxonomy" id="152297"/>
    <lineage>
        <taxon>Bacteria</taxon>
        <taxon>Pseudomonadati</taxon>
        <taxon>Pseudomonadota</taxon>
        <taxon>Gammaproteobacteria</taxon>
        <taxon>Alteromonadales</taxon>
        <taxon>Pseudoalteromonadaceae</taxon>
        <taxon>Pseudoalteromonas</taxon>
    </lineage>
</organism>
<accession>A0ABN5C2V3</accession>
<dbReference type="EMBL" id="CP011030">
    <property type="protein sequence ID" value="ATC89110.1"/>
    <property type="molecule type" value="Genomic_DNA"/>
</dbReference>
<keyword evidence="2" id="KW-1185">Reference proteome</keyword>
<sequence length="38" mass="4370">MVGEFSPNIPKTLKDTSYGSRFVNAENNKTRNNDYSHH</sequence>